<keyword evidence="15" id="KW-0812">Transmembrane</keyword>
<dbReference type="GO" id="GO:0036503">
    <property type="term" value="P:ERAD pathway"/>
    <property type="evidence" value="ECO:0007669"/>
    <property type="project" value="UniProtKB-ARBA"/>
</dbReference>
<dbReference type="OrthoDB" id="8118055at2759"/>
<feature type="compositionally biased region" description="Basic and acidic residues" evidence="14">
    <location>
        <begin position="652"/>
        <end position="663"/>
    </location>
</feature>
<evidence type="ECO:0000256" key="2">
    <source>
        <dbReference type="ARBA" id="ARBA00004922"/>
    </source>
</evidence>
<dbReference type="SUPFAM" id="SSF48225">
    <property type="entry name" value="Seven-hairpin glycosidases"/>
    <property type="match status" value="1"/>
</dbReference>
<feature type="active site" description="Proton donor" evidence="10">
    <location>
        <position position="330"/>
    </location>
</feature>
<evidence type="ECO:0000256" key="10">
    <source>
        <dbReference type="PIRSR" id="PIRSR601382-1"/>
    </source>
</evidence>
<dbReference type="EMBL" id="APWK03000008">
    <property type="protein sequence ID" value="PHH55701.1"/>
    <property type="molecule type" value="Genomic_DNA"/>
</dbReference>
<name>A0A2C5XJD7_9PEZI</name>
<dbReference type="InterPro" id="IPR001382">
    <property type="entry name" value="Glyco_hydro_47"/>
</dbReference>
<protein>
    <recommendedName>
        <fullName evidence="13">alpha-1,2-Mannosidase</fullName>
        <ecNumber evidence="13">3.2.1.-</ecNumber>
    </recommendedName>
</protein>
<dbReference type="InterPro" id="IPR012341">
    <property type="entry name" value="6hp_glycosidase-like_sf"/>
</dbReference>
<dbReference type="InterPro" id="IPR050749">
    <property type="entry name" value="Glycosyl_Hydrolase_47"/>
</dbReference>
<feature type="binding site" evidence="11">
    <location>
        <position position="595"/>
    </location>
    <ligand>
        <name>Ca(2+)</name>
        <dbReference type="ChEBI" id="CHEBI:29108"/>
    </ligand>
</feature>
<dbReference type="UniPathway" id="UPA00378"/>
<evidence type="ECO:0000256" key="11">
    <source>
        <dbReference type="PIRSR" id="PIRSR601382-2"/>
    </source>
</evidence>
<keyword evidence="5 13" id="KW-0378">Hydrolase</keyword>
<dbReference type="InterPro" id="IPR036026">
    <property type="entry name" value="Seven-hairpin_glycosidases"/>
</dbReference>
<evidence type="ECO:0000256" key="3">
    <source>
        <dbReference type="ARBA" id="ARBA00007658"/>
    </source>
</evidence>
<dbReference type="STRING" id="1035309.A0A2C5XJD7"/>
<evidence type="ECO:0000313" key="17">
    <source>
        <dbReference type="Proteomes" id="UP000222788"/>
    </source>
</evidence>
<keyword evidence="4 11" id="KW-0479">Metal-binding</keyword>
<dbReference type="GO" id="GO:0016020">
    <property type="term" value="C:membrane"/>
    <property type="evidence" value="ECO:0007669"/>
    <property type="project" value="InterPro"/>
</dbReference>
<feature type="disulfide bond" evidence="12">
    <location>
        <begin position="397"/>
        <end position="440"/>
    </location>
</feature>
<evidence type="ECO:0000256" key="4">
    <source>
        <dbReference type="ARBA" id="ARBA00022723"/>
    </source>
</evidence>
<organism evidence="16 17">
    <name type="scientific">Ceratocystis fimbriata CBS 114723</name>
    <dbReference type="NCBI Taxonomy" id="1035309"/>
    <lineage>
        <taxon>Eukaryota</taxon>
        <taxon>Fungi</taxon>
        <taxon>Dikarya</taxon>
        <taxon>Ascomycota</taxon>
        <taxon>Pezizomycotina</taxon>
        <taxon>Sordariomycetes</taxon>
        <taxon>Hypocreomycetidae</taxon>
        <taxon>Microascales</taxon>
        <taxon>Ceratocystidaceae</taxon>
        <taxon>Ceratocystis</taxon>
    </lineage>
</organism>
<feature type="transmembrane region" description="Helical" evidence="15">
    <location>
        <begin position="60"/>
        <end position="78"/>
    </location>
</feature>
<comment type="catalytic activity">
    <reaction evidence="9">
        <text>N(4)-(alpha-D-Man-(1-&gt;2)-alpha-D-Man-(1-&gt;2)-alpha-D-Man-(1-&gt;3)-[alpha-D-Man-(1-&gt;2)-alpha-D-Man-(1-&gt;3)-[alpha-D-Man-(1-&gt;2)-alpha-D-Man-(1-&gt;6)]-alpha-D-Man-(1-&gt;6)]-beta-D-Man-(1-&gt;4)-beta-D-GlcNAc-(1-&gt;4)-beta-D-GlcNAc)-L-asparaginyl-[protein] (N-glucan mannose isomer 9A1,2,3B1,2,3) + 4 H2O = N(4)-(alpha-D-Man-(1-&gt;3)-[alpha-D-Man-(1-&gt;3)-[alpha-D-Man-(1-&gt;6)]-alpha-D-Man-(1-&gt;6)]-beta-D-Man-(1-&gt;4)-beta-D-GlcNAc-(1-&gt;4)-beta-D-GlcNAc)-L-asparaginyl-[protein] (N-glucan mannose isomer 5A1,2) + 4 beta-D-mannose</text>
        <dbReference type="Rhea" id="RHEA:56008"/>
        <dbReference type="Rhea" id="RHEA-COMP:14356"/>
        <dbReference type="Rhea" id="RHEA-COMP:14367"/>
        <dbReference type="ChEBI" id="CHEBI:15377"/>
        <dbReference type="ChEBI" id="CHEBI:28563"/>
        <dbReference type="ChEBI" id="CHEBI:59087"/>
        <dbReference type="ChEBI" id="CHEBI:139493"/>
        <dbReference type="EC" id="3.2.1.113"/>
    </reaction>
</comment>
<keyword evidence="6 11" id="KW-0106">Calcium</keyword>
<evidence type="ECO:0000256" key="13">
    <source>
        <dbReference type="RuleBase" id="RU361193"/>
    </source>
</evidence>
<gene>
    <name evidence="16" type="primary">MNS3</name>
    <name evidence="16" type="ORF">CFIMG_000299RA</name>
</gene>
<feature type="active site" evidence="10">
    <location>
        <position position="507"/>
    </location>
</feature>
<evidence type="ECO:0000256" key="7">
    <source>
        <dbReference type="ARBA" id="ARBA00023157"/>
    </source>
</evidence>
<dbReference type="PANTHER" id="PTHR11742">
    <property type="entry name" value="MANNOSYL-OLIGOSACCHARIDE ALPHA-1,2-MANNOSIDASE-RELATED"/>
    <property type="match status" value="1"/>
</dbReference>
<proteinExistence type="inferred from homology"/>
<dbReference type="Pfam" id="PF01532">
    <property type="entry name" value="Glyco_hydro_47"/>
    <property type="match status" value="1"/>
</dbReference>
<dbReference type="GO" id="GO:0004571">
    <property type="term" value="F:mannosyl-oligosaccharide 1,2-alpha-mannosidase activity"/>
    <property type="evidence" value="ECO:0007669"/>
    <property type="project" value="UniProtKB-EC"/>
</dbReference>
<comment type="cofactor">
    <cofactor evidence="1 11">
        <name>Ca(2+)</name>
        <dbReference type="ChEBI" id="CHEBI:29108"/>
    </cofactor>
</comment>
<evidence type="ECO:0000313" key="16">
    <source>
        <dbReference type="EMBL" id="PHH55701.1"/>
    </source>
</evidence>
<dbReference type="Gene3D" id="1.50.10.10">
    <property type="match status" value="1"/>
</dbReference>
<comment type="pathway">
    <text evidence="2">Protein modification; protein glycosylation.</text>
</comment>
<evidence type="ECO:0000256" key="15">
    <source>
        <dbReference type="SAM" id="Phobius"/>
    </source>
</evidence>
<accession>A0A2C5XJD7</accession>
<evidence type="ECO:0000256" key="1">
    <source>
        <dbReference type="ARBA" id="ARBA00001913"/>
    </source>
</evidence>
<keyword evidence="17" id="KW-1185">Reference proteome</keyword>
<comment type="caution">
    <text evidence="16">The sequence shown here is derived from an EMBL/GenBank/DDBJ whole genome shotgun (WGS) entry which is preliminary data.</text>
</comment>
<dbReference type="AlphaFoldDB" id="A0A2C5XJD7"/>
<keyword evidence="15" id="KW-0472">Membrane</keyword>
<feature type="active site" description="Proton donor" evidence="10">
    <location>
        <position position="454"/>
    </location>
</feature>
<reference evidence="16 17" key="1">
    <citation type="journal article" date="2013" name="Fungal Biol.">
        <title>Analysis of microsatellite markers in the genome of the plant pathogen Ceratocystis fimbriata.</title>
        <authorList>
            <person name="Simpson M.C."/>
            <person name="Wilken P.M."/>
            <person name="Coetzee M.P."/>
            <person name="Wingfield M.J."/>
            <person name="Wingfield B.D."/>
        </authorList>
    </citation>
    <scope>NUCLEOTIDE SEQUENCE [LARGE SCALE GENOMIC DNA]</scope>
    <source>
        <strain evidence="16 17">CBS 114723</strain>
    </source>
</reference>
<keyword evidence="13" id="KW-0326">Glycosidase</keyword>
<dbReference type="GO" id="GO:0005509">
    <property type="term" value="F:calcium ion binding"/>
    <property type="evidence" value="ECO:0007669"/>
    <property type="project" value="InterPro"/>
</dbReference>
<evidence type="ECO:0000256" key="8">
    <source>
        <dbReference type="ARBA" id="ARBA00047669"/>
    </source>
</evidence>
<evidence type="ECO:0000256" key="5">
    <source>
        <dbReference type="ARBA" id="ARBA00022801"/>
    </source>
</evidence>
<comment type="similarity">
    <text evidence="3 13">Belongs to the glycosyl hydrolase 47 family.</text>
</comment>
<reference evidence="16 17" key="2">
    <citation type="journal article" date="2013" name="IMA Fungus">
        <title>IMA Genome-F 1: Ceratocystis fimbriata: Draft nuclear genome sequence for the plant pathogen, Ceratocystis fimbriata.</title>
        <authorList>
            <person name="Wilken P.M."/>
            <person name="Steenkamp E.T."/>
            <person name="Wingfield M.J."/>
            <person name="de Beer Z.W."/>
            <person name="Wingfield B.D."/>
        </authorList>
    </citation>
    <scope>NUCLEOTIDE SEQUENCE [LARGE SCALE GENOMIC DNA]</scope>
    <source>
        <strain evidence="16 17">CBS 114723</strain>
    </source>
</reference>
<feature type="region of interest" description="Disordered" evidence="14">
    <location>
        <begin position="629"/>
        <end position="663"/>
    </location>
</feature>
<dbReference type="GO" id="GO:0005783">
    <property type="term" value="C:endoplasmic reticulum"/>
    <property type="evidence" value="ECO:0007669"/>
    <property type="project" value="TreeGrafter"/>
</dbReference>
<dbReference type="PRINTS" id="PR00747">
    <property type="entry name" value="GLYHDRLASE47"/>
</dbReference>
<evidence type="ECO:0000256" key="12">
    <source>
        <dbReference type="PIRSR" id="PIRSR601382-3"/>
    </source>
</evidence>
<keyword evidence="7 12" id="KW-1015">Disulfide bond</keyword>
<comment type="catalytic activity">
    <reaction evidence="8">
        <text>N(4)-(alpha-D-Man-(1-&gt;2)-alpha-D-Man-(1-&gt;2)-alpha-D-Man-(1-&gt;3)-[alpha-D-Man-(1-&gt;3)-[alpha-D-Man-(1-&gt;2)-alpha-D-Man-(1-&gt;6)]-alpha-D-Man-(1-&gt;6)]-beta-D-Man-(1-&gt;4)-beta-D-GlcNAc-(1-&gt;4)-beta-D-GlcNAc)-L-asparaginyl-[protein] (N-glucan mannose isomer 8A1,2,3B1,3) + 3 H2O = N(4)-(alpha-D-Man-(1-&gt;3)-[alpha-D-Man-(1-&gt;3)-[alpha-D-Man-(1-&gt;6)]-alpha-D-Man-(1-&gt;6)]-beta-D-Man-(1-&gt;4)-beta-D-GlcNAc-(1-&gt;4)-beta-D-GlcNAc)-L-asparaginyl-[protein] (N-glucan mannose isomer 5A1,2) + 3 beta-D-mannose</text>
        <dbReference type="Rhea" id="RHEA:56028"/>
        <dbReference type="Rhea" id="RHEA-COMP:14358"/>
        <dbReference type="Rhea" id="RHEA-COMP:14367"/>
        <dbReference type="ChEBI" id="CHEBI:15377"/>
        <dbReference type="ChEBI" id="CHEBI:28563"/>
        <dbReference type="ChEBI" id="CHEBI:59087"/>
        <dbReference type="ChEBI" id="CHEBI:60628"/>
        <dbReference type="EC" id="3.2.1.113"/>
    </reaction>
</comment>
<dbReference type="Proteomes" id="UP000222788">
    <property type="component" value="Unassembled WGS sequence"/>
</dbReference>
<dbReference type="PANTHER" id="PTHR11742:SF55">
    <property type="entry name" value="ENDOPLASMIC RETICULUM MANNOSYL-OLIGOSACCHARIDE 1,2-ALPHA-MANNOSIDASE"/>
    <property type="match status" value="1"/>
</dbReference>
<feature type="active site" description="Proton donor" evidence="10">
    <location>
        <position position="186"/>
    </location>
</feature>
<sequence length="663" mass="75121">MATARARGIINTGGILNDVQHKVGDFLDKNNANNQLPMYKDKPYSHTLSRRLRNWKSRRTLAMLGLVLLVIMYFNGAFTRSKKSVWSYDSITASSERINWNKRRSEVVKAFELSWDSYAQNAWGYDEYHPISKTAKNMAPQGMGWIIIDAIDTMILMGLSSRLDAAREWLQNSLTWEQDQDVNVFETTIRMLGGLLSAHYLSTRFPELAPVENKDTSLYLTKARDLADRLLGAYDSDSGLPYASVNLHTRQGIESHVDGGASSTAEVGTLQLEMKYLSYLTGNATFWEKSEHVMEVIDGNGAENGLVPIFIYATTGEFRGNNIRLGSRGDSYYEYLIKQFLQTNTKEAVYKDMWDETLAGIKKNLITYSKPTGFTVLAERPSGLQASMNPKMDHLVCFLPGTIALATTGGIPEYRARDQSWWTKEHDENMKLARELMQTCWGMYQVMATGLAAEITYFNVDVKNPPKYDPERKMLPDSVFLDKDPDAPWRSDYDVHAADRHNLQRPETIESLFYMWRLTGEPKYRHWGWEMFCAFTNHTTVANQGGFTSLNNADEIPPKPRDNMESFWMAETLKYFYLLFSPGDFMPLTDVVFNTEAHPFPRFDMGHALSTGWKRRERDENGKIIGADKATADAHGANAGSRSGAGVQGGKLLEEGAEKTMAW</sequence>
<dbReference type="EC" id="3.2.1.-" evidence="13"/>
<evidence type="ECO:0000256" key="6">
    <source>
        <dbReference type="ARBA" id="ARBA00022837"/>
    </source>
</evidence>
<keyword evidence="15" id="KW-1133">Transmembrane helix</keyword>
<dbReference type="GO" id="GO:0005975">
    <property type="term" value="P:carbohydrate metabolic process"/>
    <property type="evidence" value="ECO:0007669"/>
    <property type="project" value="InterPro"/>
</dbReference>
<evidence type="ECO:0000256" key="14">
    <source>
        <dbReference type="SAM" id="MobiDB-lite"/>
    </source>
</evidence>
<evidence type="ECO:0000256" key="9">
    <source>
        <dbReference type="ARBA" id="ARBA00048605"/>
    </source>
</evidence>